<dbReference type="AlphaFoldDB" id="A0A3M0A0H7"/>
<dbReference type="InterPro" id="IPR009014">
    <property type="entry name" value="Transketo_C/PFOR_II"/>
</dbReference>
<gene>
    <name evidence="6" type="ORF">JN00_0273</name>
</gene>
<dbReference type="Gene3D" id="3.40.50.920">
    <property type="match status" value="1"/>
</dbReference>
<dbReference type="PANTHER" id="PTHR43522">
    <property type="entry name" value="TRANSKETOLASE"/>
    <property type="match status" value="1"/>
</dbReference>
<evidence type="ECO:0000256" key="3">
    <source>
        <dbReference type="ARBA" id="ARBA00007131"/>
    </source>
</evidence>
<dbReference type="Proteomes" id="UP000267246">
    <property type="component" value="Unassembled WGS sequence"/>
</dbReference>
<dbReference type="GO" id="GO:0005829">
    <property type="term" value="C:cytosol"/>
    <property type="evidence" value="ECO:0007669"/>
    <property type="project" value="TreeGrafter"/>
</dbReference>
<dbReference type="EMBL" id="REFI01000006">
    <property type="protein sequence ID" value="RMA78631.1"/>
    <property type="molecule type" value="Genomic_DNA"/>
</dbReference>
<dbReference type="SUPFAM" id="SSF52518">
    <property type="entry name" value="Thiamin diphosphate-binding fold (THDP-binding)"/>
    <property type="match status" value="2"/>
</dbReference>
<organism evidence="6 7">
    <name type="scientific">Metamycoplasma subdolum</name>
    <dbReference type="NCBI Taxonomy" id="92407"/>
    <lineage>
        <taxon>Bacteria</taxon>
        <taxon>Bacillati</taxon>
        <taxon>Mycoplasmatota</taxon>
        <taxon>Mycoplasmoidales</taxon>
        <taxon>Metamycoplasmataceae</taxon>
        <taxon>Metamycoplasma</taxon>
    </lineage>
</organism>
<proteinExistence type="inferred from homology"/>
<evidence type="ECO:0000313" key="6">
    <source>
        <dbReference type="EMBL" id="RMA78631.1"/>
    </source>
</evidence>
<accession>A0A3M0A0H7</accession>
<dbReference type="PANTHER" id="PTHR43522:SF2">
    <property type="entry name" value="TRANSKETOLASE 1-RELATED"/>
    <property type="match status" value="1"/>
</dbReference>
<evidence type="ECO:0000313" key="7">
    <source>
        <dbReference type="Proteomes" id="UP000267246"/>
    </source>
</evidence>
<dbReference type="Gene3D" id="3.40.50.970">
    <property type="match status" value="2"/>
</dbReference>
<dbReference type="Pfam" id="PF00456">
    <property type="entry name" value="Transketolase_N"/>
    <property type="match status" value="1"/>
</dbReference>
<reference evidence="6 7" key="1">
    <citation type="submission" date="2018-10" db="EMBL/GenBank/DDBJ databases">
        <title>Genomic Encyclopedia of Archaeal and Bacterial Type Strains, Phase II (KMG-II): from individual species to whole genera.</title>
        <authorList>
            <person name="Goeker M."/>
        </authorList>
    </citation>
    <scope>NUCLEOTIDE SEQUENCE [LARGE SCALE GENOMIC DNA]</scope>
    <source>
        <strain evidence="6 7">ATCC 29870</strain>
    </source>
</reference>
<evidence type="ECO:0000256" key="2">
    <source>
        <dbReference type="ARBA" id="ARBA00001964"/>
    </source>
</evidence>
<comment type="catalytic activity">
    <reaction evidence="4">
        <text>D-sedoheptulose 7-phosphate + D-glyceraldehyde 3-phosphate = aldehydo-D-ribose 5-phosphate + D-xylulose 5-phosphate</text>
        <dbReference type="Rhea" id="RHEA:10508"/>
        <dbReference type="ChEBI" id="CHEBI:57483"/>
        <dbReference type="ChEBI" id="CHEBI:57737"/>
        <dbReference type="ChEBI" id="CHEBI:58273"/>
        <dbReference type="ChEBI" id="CHEBI:59776"/>
        <dbReference type="EC" id="2.2.1.1"/>
    </reaction>
</comment>
<sequence>MKYSANIDQICIDNLKINALAMIEKANFGFSGAALSAATIMHSLFCYHLKFDLTDPTWINRDRFILSSSHGSSIYYAMQYILGLLSKKDLESFHELNSKTPAFIEKDVQRMQEIHAGLPGHGISHAVGLALAEEIMSSKFPEISHNTYVLCSDSDLQEGISQEAISFAGTQRLSKLIILYDANGVQNDAYIPYMSKSDKSKKYNAMGWNYIFCENITSKINKAIRNAKKGNRPTIIEIKTIIGEGTKVENSVFANDYIPSKEDIQEIKDRITYKRHNNFEIKDDVINFYKANLEKKIENNSWFATKKLKEFLESEIKINLNDVISQNEKSLSFLAGKIINNISSKFDQLLISTADISRETNIRGATGLLAPNNKYGRDLFFGKREQAMGAISLGIASYANLNVVLATKLIYADLIKPSIKLAKDMKLKIMFVFTHDSVFDNLEGYSKQPLYEIASLRTIKDLKILRPVDEKELKGAFELLYNKLNEPCILLLHNQAVKNLEKSDKFKFINGSYFLRKGKSDFTLISTGYDLQIASEIADDLDLNLISASNIDNLDKLNYKWDKSISLESGSTLGWKNYAKYNLGLEKTGKSGKLNELKEYFEFTKQKLIEKIKKIM</sequence>
<evidence type="ECO:0000256" key="4">
    <source>
        <dbReference type="ARBA" id="ARBA00049473"/>
    </source>
</evidence>
<feature type="domain" description="Transketolase-like pyrimidine-binding" evidence="5">
    <location>
        <begin position="329"/>
        <end position="499"/>
    </location>
</feature>
<comment type="cofactor">
    <cofactor evidence="2">
        <name>thiamine diphosphate</name>
        <dbReference type="ChEBI" id="CHEBI:58937"/>
    </cofactor>
</comment>
<evidence type="ECO:0000256" key="1">
    <source>
        <dbReference type="ARBA" id="ARBA00001946"/>
    </source>
</evidence>
<comment type="cofactor">
    <cofactor evidence="1">
        <name>Mg(2+)</name>
        <dbReference type="ChEBI" id="CHEBI:18420"/>
    </cofactor>
</comment>
<dbReference type="InterPro" id="IPR005474">
    <property type="entry name" value="Transketolase_N"/>
</dbReference>
<name>A0A3M0A0H7_9BACT</name>
<dbReference type="Pfam" id="PF02779">
    <property type="entry name" value="Transket_pyr"/>
    <property type="match status" value="1"/>
</dbReference>
<keyword evidence="7" id="KW-1185">Reference proteome</keyword>
<comment type="caution">
    <text evidence="6">The sequence shown here is derived from an EMBL/GenBank/DDBJ whole genome shotgun (WGS) entry which is preliminary data.</text>
</comment>
<dbReference type="SUPFAM" id="SSF52922">
    <property type="entry name" value="TK C-terminal domain-like"/>
    <property type="match status" value="1"/>
</dbReference>
<dbReference type="InterPro" id="IPR033247">
    <property type="entry name" value="Transketolase_fam"/>
</dbReference>
<protein>
    <submittedName>
        <fullName evidence="6">Transketolase</fullName>
    </submittedName>
</protein>
<dbReference type="SMART" id="SM00861">
    <property type="entry name" value="Transket_pyr"/>
    <property type="match status" value="1"/>
</dbReference>
<comment type="similarity">
    <text evidence="3">Belongs to the transketolase family.</text>
</comment>
<dbReference type="InterPro" id="IPR005475">
    <property type="entry name" value="Transketolase-like_Pyr-bd"/>
</dbReference>
<dbReference type="InterPro" id="IPR029061">
    <property type="entry name" value="THDP-binding"/>
</dbReference>
<dbReference type="GO" id="GO:0006098">
    <property type="term" value="P:pentose-phosphate shunt"/>
    <property type="evidence" value="ECO:0007669"/>
    <property type="project" value="TreeGrafter"/>
</dbReference>
<evidence type="ECO:0000259" key="5">
    <source>
        <dbReference type="SMART" id="SM00861"/>
    </source>
</evidence>
<dbReference type="GO" id="GO:0004802">
    <property type="term" value="F:transketolase activity"/>
    <property type="evidence" value="ECO:0007669"/>
    <property type="project" value="UniProtKB-EC"/>
</dbReference>